<sequence length="194" mass="23986">MTPVGHRCLVIERLVDRKGRRKYVKDNIDFKEKRGRKELWKWRWVAGEENFYILDEWLSIKERENRFHLVKTARELEEKNIEKGKKIKVKLENNWIKIGEERYKWNRKEEDLKKISEKEADEESVIESWKEAMLCEIRIREERTKQEKEKEEKKKQELEREEKEMKESVQKKLESTQKERKEESSKEKEESECQ</sequence>
<dbReference type="EMBL" id="NNAY01000751">
    <property type="protein sequence ID" value="OXU26692.1"/>
    <property type="molecule type" value="Genomic_DNA"/>
</dbReference>
<evidence type="ECO:0000313" key="2">
    <source>
        <dbReference type="EMBL" id="OXU26692.1"/>
    </source>
</evidence>
<reference evidence="2 3" key="1">
    <citation type="journal article" date="2017" name="Curr. Biol.">
        <title>The Evolution of Venom by Co-option of Single-Copy Genes.</title>
        <authorList>
            <person name="Martinson E.O."/>
            <person name="Mrinalini"/>
            <person name="Kelkar Y.D."/>
            <person name="Chang C.H."/>
            <person name="Werren J.H."/>
        </authorList>
    </citation>
    <scope>NUCLEOTIDE SEQUENCE [LARGE SCALE GENOMIC DNA]</scope>
    <source>
        <strain evidence="2 3">Alberta</strain>
        <tissue evidence="2">Whole body</tissue>
    </source>
</reference>
<comment type="caution">
    <text evidence="2">The sequence shown here is derived from an EMBL/GenBank/DDBJ whole genome shotgun (WGS) entry which is preliminary data.</text>
</comment>
<accession>A0A232F7W5</accession>
<keyword evidence="3" id="KW-1185">Reference proteome</keyword>
<name>A0A232F7W5_9HYME</name>
<feature type="region of interest" description="Disordered" evidence="1">
    <location>
        <begin position="144"/>
        <end position="194"/>
    </location>
</feature>
<organism evidence="2 3">
    <name type="scientific">Trichomalopsis sarcophagae</name>
    <dbReference type="NCBI Taxonomy" id="543379"/>
    <lineage>
        <taxon>Eukaryota</taxon>
        <taxon>Metazoa</taxon>
        <taxon>Ecdysozoa</taxon>
        <taxon>Arthropoda</taxon>
        <taxon>Hexapoda</taxon>
        <taxon>Insecta</taxon>
        <taxon>Pterygota</taxon>
        <taxon>Neoptera</taxon>
        <taxon>Endopterygota</taxon>
        <taxon>Hymenoptera</taxon>
        <taxon>Apocrita</taxon>
        <taxon>Proctotrupomorpha</taxon>
        <taxon>Chalcidoidea</taxon>
        <taxon>Pteromalidae</taxon>
        <taxon>Pteromalinae</taxon>
        <taxon>Trichomalopsis</taxon>
    </lineage>
</organism>
<gene>
    <name evidence="2" type="ORF">TSAR_014554</name>
</gene>
<dbReference type="AlphaFoldDB" id="A0A232F7W5"/>
<evidence type="ECO:0000256" key="1">
    <source>
        <dbReference type="SAM" id="MobiDB-lite"/>
    </source>
</evidence>
<evidence type="ECO:0000313" key="3">
    <source>
        <dbReference type="Proteomes" id="UP000215335"/>
    </source>
</evidence>
<protein>
    <submittedName>
        <fullName evidence="2">Uncharacterized protein</fullName>
    </submittedName>
</protein>
<proteinExistence type="predicted"/>
<dbReference type="Proteomes" id="UP000215335">
    <property type="component" value="Unassembled WGS sequence"/>
</dbReference>